<dbReference type="GO" id="GO:0000387">
    <property type="term" value="P:spliceosomal snRNP assembly"/>
    <property type="evidence" value="ECO:0007669"/>
    <property type="project" value="InterPro"/>
</dbReference>
<protein>
    <submittedName>
        <fullName evidence="1">Uncharacterized protein</fullName>
    </submittedName>
</protein>
<evidence type="ECO:0000313" key="2">
    <source>
        <dbReference type="Proteomes" id="UP000694545"/>
    </source>
</evidence>
<evidence type="ECO:0000313" key="1">
    <source>
        <dbReference type="Ensembl" id="ENSVKKP00000011003.1"/>
    </source>
</evidence>
<dbReference type="Ensembl" id="ENSVKKT00000011267.1">
    <property type="protein sequence ID" value="ENSVKKP00000011003.1"/>
    <property type="gene ID" value="ENSVKKG00000007721.1"/>
</dbReference>
<reference evidence="1" key="1">
    <citation type="submission" date="2025-08" db="UniProtKB">
        <authorList>
            <consortium name="Ensembl"/>
        </authorList>
    </citation>
    <scope>IDENTIFICATION</scope>
</reference>
<keyword evidence="2" id="KW-1185">Reference proteome</keyword>
<dbReference type="AlphaFoldDB" id="A0A8D2KVF3"/>
<sequence length="110" mass="12914">MLWEMKLVEKSMLRLLLVVDCDLTEDFNSTVPPRRPQEYWKQVQIEAAKCSDIVVKQFVNVSLSGCHLAPEGYVPALKWQQQQVVHFSAVHQSMNKHRNHWKLQHLDNSF</sequence>
<dbReference type="Gene3D" id="1.20.5.220">
    <property type="match status" value="1"/>
</dbReference>
<dbReference type="InterPro" id="IPR035426">
    <property type="entry name" value="Gemin2/Brr1"/>
</dbReference>
<dbReference type="Pfam" id="PF04938">
    <property type="entry name" value="SIP1"/>
    <property type="match status" value="1"/>
</dbReference>
<accession>A0A8D2KVF3</accession>
<organism evidence="1 2">
    <name type="scientific">Varanus komodoensis</name>
    <name type="common">Komodo dragon</name>
    <dbReference type="NCBI Taxonomy" id="61221"/>
    <lineage>
        <taxon>Eukaryota</taxon>
        <taxon>Metazoa</taxon>
        <taxon>Chordata</taxon>
        <taxon>Craniata</taxon>
        <taxon>Vertebrata</taxon>
        <taxon>Euteleostomi</taxon>
        <taxon>Lepidosauria</taxon>
        <taxon>Squamata</taxon>
        <taxon>Bifurcata</taxon>
        <taxon>Unidentata</taxon>
        <taxon>Episquamata</taxon>
        <taxon>Toxicofera</taxon>
        <taxon>Anguimorpha</taxon>
        <taxon>Paleoanguimorpha</taxon>
        <taxon>Varanoidea</taxon>
        <taxon>Varanidae</taxon>
        <taxon>Varanus</taxon>
    </lineage>
</organism>
<reference evidence="1" key="2">
    <citation type="submission" date="2025-09" db="UniProtKB">
        <authorList>
            <consortium name="Ensembl"/>
        </authorList>
    </citation>
    <scope>IDENTIFICATION</scope>
</reference>
<proteinExistence type="predicted"/>
<name>A0A8D2KVF3_VARKO</name>
<dbReference type="Proteomes" id="UP000694545">
    <property type="component" value="Unplaced"/>
</dbReference>